<keyword evidence="6" id="KW-0276">Fatty acid metabolism</keyword>
<dbReference type="CDD" id="cd06850">
    <property type="entry name" value="biotinyl_domain"/>
    <property type="match status" value="1"/>
</dbReference>
<dbReference type="InterPro" id="IPR005482">
    <property type="entry name" value="Biotin_COase_C"/>
</dbReference>
<feature type="domain" description="ATP-grasp" evidence="14">
    <location>
        <begin position="132"/>
        <end position="330"/>
    </location>
</feature>
<protein>
    <recommendedName>
        <fullName evidence="2">biotin carboxylase</fullName>
        <ecNumber evidence="2">6.3.4.14</ecNumber>
    </recommendedName>
</protein>
<evidence type="ECO:0000259" key="16">
    <source>
        <dbReference type="PROSITE" id="PS50989"/>
    </source>
</evidence>
<evidence type="ECO:0000256" key="9">
    <source>
        <dbReference type="ARBA" id="ARBA00023160"/>
    </source>
</evidence>
<dbReference type="Pfam" id="PF01039">
    <property type="entry name" value="Carboxyl_trans"/>
    <property type="match status" value="1"/>
</dbReference>
<keyword evidence="18" id="KW-1185">Reference proteome</keyword>
<dbReference type="Pfam" id="PF02785">
    <property type="entry name" value="Biotin_carb_C"/>
    <property type="match status" value="1"/>
</dbReference>
<dbReference type="SUPFAM" id="SSF51246">
    <property type="entry name" value="Rudiment single hybrid motif"/>
    <property type="match status" value="1"/>
</dbReference>
<dbReference type="InterPro" id="IPR016185">
    <property type="entry name" value="PreATP-grasp_dom_sf"/>
</dbReference>
<dbReference type="PROSITE" id="PS50968">
    <property type="entry name" value="BIOTINYL_LIPOYL"/>
    <property type="match status" value="1"/>
</dbReference>
<accession>A0A1H2J6V8</accession>
<dbReference type="Pfam" id="PF00364">
    <property type="entry name" value="Biotin_lipoyl"/>
    <property type="match status" value="1"/>
</dbReference>
<keyword evidence="9" id="KW-0275">Fatty acid biosynthesis</keyword>
<dbReference type="Pfam" id="PF02786">
    <property type="entry name" value="CPSase_L_D2"/>
    <property type="match status" value="1"/>
</dbReference>
<dbReference type="PROSITE" id="PS50979">
    <property type="entry name" value="BC"/>
    <property type="match status" value="1"/>
</dbReference>
<dbReference type="InterPro" id="IPR050856">
    <property type="entry name" value="Biotin_carboxylase_complex"/>
</dbReference>
<dbReference type="InterPro" id="IPR000089">
    <property type="entry name" value="Biotin_lipoyl"/>
</dbReference>
<dbReference type="InterPro" id="IPR011054">
    <property type="entry name" value="Rudment_hybrid_motif"/>
</dbReference>
<dbReference type="SUPFAM" id="SSF51230">
    <property type="entry name" value="Single hybrid motif"/>
    <property type="match status" value="1"/>
</dbReference>
<evidence type="ECO:0000313" key="18">
    <source>
        <dbReference type="Proteomes" id="UP000182977"/>
    </source>
</evidence>
<evidence type="ECO:0000256" key="6">
    <source>
        <dbReference type="ARBA" id="ARBA00022832"/>
    </source>
</evidence>
<evidence type="ECO:0000256" key="10">
    <source>
        <dbReference type="ARBA" id="ARBA00023267"/>
    </source>
</evidence>
<dbReference type="PROSITE" id="PS00866">
    <property type="entry name" value="CPSASE_1"/>
    <property type="match status" value="1"/>
</dbReference>
<sequence length="1856" mass="200191">MPDISRIAIVNRGEAAMRLIHAVRDLNARPGPAGGGAKVRTIALYTDVDAAAAFVRQADEAYLLGPAAQRPYLDLARLERALTDVRADAVWVGWGFVAEDPNFADLCQRLGITFIGPSAEAMRRLGDKIGSKLIAEEVGVPVAPWSRGGVDTLQDALAAAERIGYPLMLKASAGGGGRGIRRIGSPAELTEAYQRTRDEAQRAFGSGVVFLERLVTGARHVEVQIIADGQGTAWAVGVRDCTIQRRNQKVIEESASPLLPPDGVAEVKAAAERLAIAVGYAGAGTVEFLYHPGERSFAFLEVNTRLQVEHPITEAVTGLDLVLLQLRIAAGEALTGERPAERGHAVEARLNAEDPDRDFAPAPGRIGRLEFPTGPGIRVDTGVAEGDTIPSDFDSMIAKIIAHGADRAEALARLRRALAETTVVIDGGATNKSFALDLLDQPEVIGPFDEDGRVLGAQGVTCADTGWIDRVRSEGRLVSRRHAGVALVAAAIEAYEESERVEVARFLETARGGRPQTQHEPGRVIELELRGATSTMTVRQCAAGSYQVGLVDAAGVEQVVEARLDRLDEVHGRLRIGDHTFRLVTATHPPVHLVEVDGVTHRISRAEGGMLRAPAPALVVATPVAVGAEVAAGAPVLVLESMKMETVVPAPFAGRVKELVVRAGSQVETGAPLARLEPIGDPSAAPRDARPAGDDPAAEVAALRPVRTERAQAVAALDLLRGLVMGYDVDPGRRREAIADHLRLREHLADDRPAVLRAEMRLLWLITDFAELSRNRPARDEGNTELRVHSTREHFHTFLLSLDPERGGLPDQFRERLLRVLRHYRVTGLDRTPELGEALFRIFLAQQQTDTDVEIATSILQRWLAEPRPATGLARAARGELERLVRATQLRFPVVGDLARSIRFRWFDQPLVDAERRAVLDGVAAEVRALTSADAPDREHRIDALTQIPEQLVGFLRDRMFEQFPATEPLLEVLIRRHYREYALHDVAVTDVAGRPLVRAEYHSDEHGSTRVISTIADIADLTAPSDGTGLAAVIGGALADDHENVVEVYLRWDGMPDDPQDTSARLNELIAAQPFATRVRRICVATCPELGRAVDYFTFRPDPDAAPPALVEDDLVRGMHPMVGRRLNLWRLINFDVTRLEAPGDVILYEAVAKTNPADRRLVACAQVRQLAVVRDDAGRVVGLPHAERAVEQCLEAIRRVRTARGRAGTRLDLNHVWVTVWPVVEADVEQLAALQAKITPLSEGAGLEEVLAQGQIADQDGKVHPIAIRFHAQPGAGTVADIIAPPTKPLAPLDDYAAKVLRARRRGLVYPYELEAVLAGGGTLTELDLDDDGALVEVLRPRGRNTAGIIVAKVTTPTKLYPEGVTRIVLCGDPTMSLGALAEAECARVIAALDLAEDLGVPLEWFALSAGARVAMDSGTENMDWVAAALRRIVEFTQRGGEINVVVAGINVGAQPYWNAEATMLMHTRGVLIMTPDSAMVLTGKQTLDFSGSVSAEDNFGIGGYDRVMGPNGQAQYWVANLAEALGVLMAHYEQTYVLPGERGPRVAVSTDPDNRDISPYPHGGEFATVGDVFSAAANPDRKKPFDIRTVMRAVADADAGLRERWAGMADAETAVVTDTRLGGQSVSLIGIESKPVPRRGFPPTDGPDTYTAGTLFPRSSKKIARAINAASGNRPMVVLANLSGFDGSPESMRNLQLEYGAEIGRAVVNFQGPIVFCVISRYHGGAFVVFSKRLNPRMTVLALEGSYASVLGGAPAAAVVFSAEVDKRAAADPAVMALERKIEAATNGERGPLLVQLADLRAELRAEKISEVAAEFDRIHSIRRAVEVGSVDEVVSVAELRPKIIAAIRRGLA</sequence>
<keyword evidence="5 11" id="KW-0547">Nucleotide-binding</keyword>
<evidence type="ECO:0000256" key="12">
    <source>
        <dbReference type="SAM" id="MobiDB-lite"/>
    </source>
</evidence>
<evidence type="ECO:0000256" key="2">
    <source>
        <dbReference type="ARBA" id="ARBA00013263"/>
    </source>
</evidence>
<dbReference type="Gene3D" id="3.30.470.20">
    <property type="entry name" value="ATP-grasp fold, B domain"/>
    <property type="match status" value="1"/>
</dbReference>
<dbReference type="FunFam" id="3.30.1490.20:FF:000003">
    <property type="entry name" value="acetyl-CoA carboxylase isoform X1"/>
    <property type="match status" value="1"/>
</dbReference>
<feature type="domain" description="Lipoyl-binding" evidence="13">
    <location>
        <begin position="594"/>
        <end position="677"/>
    </location>
</feature>
<dbReference type="PROSITE" id="PS50975">
    <property type="entry name" value="ATP_GRASP"/>
    <property type="match status" value="1"/>
</dbReference>
<evidence type="ECO:0000259" key="13">
    <source>
        <dbReference type="PROSITE" id="PS50968"/>
    </source>
</evidence>
<dbReference type="GO" id="GO:0003989">
    <property type="term" value="F:acetyl-CoA carboxylase activity"/>
    <property type="evidence" value="ECO:0007669"/>
    <property type="project" value="InterPro"/>
</dbReference>
<dbReference type="InterPro" id="IPR011053">
    <property type="entry name" value="Single_hybrid_motif"/>
</dbReference>
<dbReference type="SMART" id="SM00878">
    <property type="entry name" value="Biotin_carb_C"/>
    <property type="match status" value="1"/>
</dbReference>
<dbReference type="SUPFAM" id="SSF56059">
    <property type="entry name" value="Glutathione synthetase ATP-binding domain-like"/>
    <property type="match status" value="1"/>
</dbReference>
<dbReference type="SUPFAM" id="SSF52096">
    <property type="entry name" value="ClpP/crotonase"/>
    <property type="match status" value="2"/>
</dbReference>
<keyword evidence="10" id="KW-0092">Biotin</keyword>
<feature type="region of interest" description="Disordered" evidence="12">
    <location>
        <begin position="676"/>
        <end position="696"/>
    </location>
</feature>
<proteinExistence type="predicted"/>
<dbReference type="GO" id="GO:0046872">
    <property type="term" value="F:metal ion binding"/>
    <property type="evidence" value="ECO:0007669"/>
    <property type="project" value="InterPro"/>
</dbReference>
<dbReference type="STRING" id="419479.SAMN04488563_2336"/>
<dbReference type="InterPro" id="IPR029045">
    <property type="entry name" value="ClpP/crotonase-like_dom_sf"/>
</dbReference>
<evidence type="ECO:0000256" key="11">
    <source>
        <dbReference type="PROSITE-ProRule" id="PRU00409"/>
    </source>
</evidence>
<evidence type="ECO:0000256" key="5">
    <source>
        <dbReference type="ARBA" id="ARBA00022741"/>
    </source>
</evidence>
<dbReference type="Proteomes" id="UP000182977">
    <property type="component" value="Chromosome I"/>
</dbReference>
<evidence type="ECO:0000259" key="14">
    <source>
        <dbReference type="PROSITE" id="PS50975"/>
    </source>
</evidence>
<comment type="cofactor">
    <cofactor evidence="1">
        <name>biotin</name>
        <dbReference type="ChEBI" id="CHEBI:57586"/>
    </cofactor>
</comment>
<evidence type="ECO:0000256" key="3">
    <source>
        <dbReference type="ARBA" id="ARBA00022516"/>
    </source>
</evidence>
<dbReference type="PANTHER" id="PTHR18866">
    <property type="entry name" value="CARBOXYLASE:PYRUVATE/ACETYL-COA/PROPIONYL-COA CARBOXYLASE"/>
    <property type="match status" value="1"/>
</dbReference>
<dbReference type="EC" id="6.3.4.14" evidence="2"/>
<dbReference type="GO" id="GO:0004075">
    <property type="term" value="F:biotin carboxylase activity"/>
    <property type="evidence" value="ECO:0007669"/>
    <property type="project" value="UniProtKB-EC"/>
</dbReference>
<evidence type="ECO:0000256" key="4">
    <source>
        <dbReference type="ARBA" id="ARBA00022598"/>
    </source>
</evidence>
<dbReference type="InterPro" id="IPR013537">
    <property type="entry name" value="AcCoA_COase_cen"/>
</dbReference>
<gene>
    <name evidence="17" type="ORF">SAMN04488563_2336</name>
</gene>
<evidence type="ECO:0000256" key="1">
    <source>
        <dbReference type="ARBA" id="ARBA00001953"/>
    </source>
</evidence>
<dbReference type="EMBL" id="LT629791">
    <property type="protein sequence ID" value="SDU51788.1"/>
    <property type="molecule type" value="Genomic_DNA"/>
</dbReference>
<dbReference type="InterPro" id="IPR005481">
    <property type="entry name" value="BC-like_N"/>
</dbReference>
<dbReference type="InterPro" id="IPR034733">
    <property type="entry name" value="AcCoA_carboxyl_beta"/>
</dbReference>
<dbReference type="InterPro" id="IPR005479">
    <property type="entry name" value="CPAse_ATP-bd"/>
</dbReference>
<dbReference type="Pfam" id="PF00289">
    <property type="entry name" value="Biotin_carb_N"/>
    <property type="match status" value="1"/>
</dbReference>
<dbReference type="InterPro" id="IPR011761">
    <property type="entry name" value="ATP-grasp"/>
</dbReference>
<dbReference type="SUPFAM" id="SSF52440">
    <property type="entry name" value="PreATP-grasp domain"/>
    <property type="match status" value="1"/>
</dbReference>
<dbReference type="PANTHER" id="PTHR18866:SF33">
    <property type="entry name" value="METHYLCROTONOYL-COA CARBOXYLASE SUBUNIT ALPHA, MITOCHONDRIAL-RELATED"/>
    <property type="match status" value="1"/>
</dbReference>
<dbReference type="InterPro" id="IPR011763">
    <property type="entry name" value="COA_CT_C"/>
</dbReference>
<evidence type="ECO:0000256" key="8">
    <source>
        <dbReference type="ARBA" id="ARBA00023098"/>
    </source>
</evidence>
<evidence type="ECO:0000256" key="7">
    <source>
        <dbReference type="ARBA" id="ARBA00022840"/>
    </source>
</evidence>
<keyword evidence="8" id="KW-0443">Lipid metabolism</keyword>
<dbReference type="GO" id="GO:0006633">
    <property type="term" value="P:fatty acid biosynthetic process"/>
    <property type="evidence" value="ECO:0007669"/>
    <property type="project" value="UniProtKB-KW"/>
</dbReference>
<dbReference type="Gene3D" id="2.40.50.100">
    <property type="match status" value="1"/>
</dbReference>
<dbReference type="Gene3D" id="3.90.226.10">
    <property type="entry name" value="2-enoyl-CoA Hydratase, Chain A, domain 1"/>
    <property type="match status" value="2"/>
</dbReference>
<reference evidence="18" key="1">
    <citation type="submission" date="2016-10" db="EMBL/GenBank/DDBJ databases">
        <authorList>
            <person name="Varghese N."/>
            <person name="Submissions S."/>
        </authorList>
    </citation>
    <scope>NUCLEOTIDE SEQUENCE [LARGE SCALE GENOMIC DNA]</scope>
    <source>
        <strain evidence="18">DSM 45079</strain>
    </source>
</reference>
<dbReference type="RefSeq" id="WP_082155556.1">
    <property type="nucleotide sequence ID" value="NZ_LBMC01000037.1"/>
</dbReference>
<dbReference type="PROSITE" id="PS00867">
    <property type="entry name" value="CPSASE_2"/>
    <property type="match status" value="1"/>
</dbReference>
<dbReference type="PROSITE" id="PS50989">
    <property type="entry name" value="COA_CT_CTER"/>
    <property type="match status" value="1"/>
</dbReference>
<dbReference type="GO" id="GO:0005524">
    <property type="term" value="F:ATP binding"/>
    <property type="evidence" value="ECO:0007669"/>
    <property type="project" value="UniProtKB-UniRule"/>
</dbReference>
<evidence type="ECO:0000313" key="17">
    <source>
        <dbReference type="EMBL" id="SDU51788.1"/>
    </source>
</evidence>
<name>A0A1H2J6V8_9ACTN</name>
<evidence type="ECO:0000259" key="15">
    <source>
        <dbReference type="PROSITE" id="PS50979"/>
    </source>
</evidence>
<dbReference type="InterPro" id="IPR011764">
    <property type="entry name" value="Biotin_carboxylation_dom"/>
</dbReference>
<keyword evidence="7 11" id="KW-0067">ATP-binding</keyword>
<organism evidence="17 18">
    <name type="scientific">Jiangella alkaliphila</name>
    <dbReference type="NCBI Taxonomy" id="419479"/>
    <lineage>
        <taxon>Bacteria</taxon>
        <taxon>Bacillati</taxon>
        <taxon>Actinomycetota</taxon>
        <taxon>Actinomycetes</taxon>
        <taxon>Jiangellales</taxon>
        <taxon>Jiangellaceae</taxon>
        <taxon>Jiangella</taxon>
    </lineage>
</organism>
<keyword evidence="4" id="KW-0436">Ligase</keyword>
<dbReference type="Pfam" id="PF08326">
    <property type="entry name" value="ACC_central"/>
    <property type="match status" value="1"/>
</dbReference>
<feature type="domain" description="CoA carboxyltransferase C-terminal" evidence="16">
    <location>
        <begin position="1574"/>
        <end position="1856"/>
    </location>
</feature>
<feature type="domain" description="Biotin carboxylation" evidence="15">
    <location>
        <begin position="3"/>
        <end position="459"/>
    </location>
</feature>
<keyword evidence="3" id="KW-0444">Lipid biosynthesis</keyword>
<dbReference type="OrthoDB" id="4435847at2"/>